<proteinExistence type="inferred from homology"/>
<reference evidence="4" key="1">
    <citation type="submission" date="2021-02" db="EMBL/GenBank/DDBJ databases">
        <authorList>
            <person name="Nowell W R."/>
        </authorList>
    </citation>
    <scope>NUCLEOTIDE SEQUENCE</scope>
</reference>
<keyword evidence="2" id="KW-0328">Glycosyltransferase</keyword>
<evidence type="ECO:0000256" key="2">
    <source>
        <dbReference type="ARBA" id="ARBA00022676"/>
    </source>
</evidence>
<name>A0A814XW96_9BILA</name>
<evidence type="ECO:0000313" key="5">
    <source>
        <dbReference type="EMBL" id="CAF4268957.1"/>
    </source>
</evidence>
<comment type="caution">
    <text evidence="4">The sequence shown here is derived from an EMBL/GenBank/DDBJ whole genome shotgun (WGS) entry which is preliminary data.</text>
</comment>
<accession>A0A814XW96</accession>
<dbReference type="Pfam" id="PF05637">
    <property type="entry name" value="Glyco_transf_34"/>
    <property type="match status" value="1"/>
</dbReference>
<dbReference type="GO" id="GO:0000139">
    <property type="term" value="C:Golgi membrane"/>
    <property type="evidence" value="ECO:0007669"/>
    <property type="project" value="TreeGrafter"/>
</dbReference>
<dbReference type="Proteomes" id="UP000663855">
    <property type="component" value="Unassembled WGS sequence"/>
</dbReference>
<dbReference type="GO" id="GO:0016757">
    <property type="term" value="F:glycosyltransferase activity"/>
    <property type="evidence" value="ECO:0007669"/>
    <property type="project" value="UniProtKB-KW"/>
</dbReference>
<dbReference type="EMBL" id="CAJNOV010005685">
    <property type="protein sequence ID" value="CAF1221373.1"/>
    <property type="molecule type" value="Genomic_DNA"/>
</dbReference>
<dbReference type="Proteomes" id="UP000681967">
    <property type="component" value="Unassembled WGS sequence"/>
</dbReference>
<dbReference type="PANTHER" id="PTHR31306:SF4">
    <property type="entry name" value="ALPHA-1,2-GALACTOSYLTRANSFERASE"/>
    <property type="match status" value="1"/>
</dbReference>
<dbReference type="EMBL" id="CAJOBH010029470">
    <property type="protein sequence ID" value="CAF4268957.1"/>
    <property type="molecule type" value="Genomic_DNA"/>
</dbReference>
<dbReference type="PANTHER" id="PTHR31306">
    <property type="entry name" value="ALPHA-1,6-MANNOSYLTRANSFERASE MNN11-RELATED"/>
    <property type="match status" value="1"/>
</dbReference>
<evidence type="ECO:0000313" key="6">
    <source>
        <dbReference type="Proteomes" id="UP000663855"/>
    </source>
</evidence>
<dbReference type="AlphaFoldDB" id="A0A814XW96"/>
<dbReference type="InterPro" id="IPR008630">
    <property type="entry name" value="Glyco_trans_34"/>
</dbReference>
<evidence type="ECO:0000256" key="1">
    <source>
        <dbReference type="ARBA" id="ARBA00005664"/>
    </source>
</evidence>
<protein>
    <submittedName>
        <fullName evidence="4">Uncharacterized protein</fullName>
    </submittedName>
</protein>
<organism evidence="4 6">
    <name type="scientific">Rotaria magnacalcarata</name>
    <dbReference type="NCBI Taxonomy" id="392030"/>
    <lineage>
        <taxon>Eukaryota</taxon>
        <taxon>Metazoa</taxon>
        <taxon>Spiralia</taxon>
        <taxon>Gnathifera</taxon>
        <taxon>Rotifera</taxon>
        <taxon>Eurotatoria</taxon>
        <taxon>Bdelloidea</taxon>
        <taxon>Philodinida</taxon>
        <taxon>Philodinidae</taxon>
        <taxon>Rotaria</taxon>
    </lineage>
</organism>
<dbReference type="InterPro" id="IPR029044">
    <property type="entry name" value="Nucleotide-diphossugar_trans"/>
</dbReference>
<dbReference type="GO" id="GO:0006487">
    <property type="term" value="P:protein N-linked glycosylation"/>
    <property type="evidence" value="ECO:0007669"/>
    <property type="project" value="TreeGrafter"/>
</dbReference>
<evidence type="ECO:0000313" key="4">
    <source>
        <dbReference type="EMBL" id="CAF1221373.1"/>
    </source>
</evidence>
<sequence>MLYWTQSKLHKLNFTAALQFPDFPNFETLNSSLRHWTISPKDPGIWYLLSVHERLLPKQNHQYDNRWYGGFQKASYRLQDFLSDSSNEVWTFVDMLQHNEQRIFQPCSELHPPRQHMMNSKQSKQVYKPIRFLITSMSTNKTAGASFSRYAAIRTAYSKRYNYTFELNFVQPESRRVEYRKIDVLINYYKKYSETDEYDYVFWMDWDTCIMNGTISLDSFIPVSLPDIIMTDHDQTINNGGFFLRLRGIPRVGRFLQFWQKQSRLADWVWTDNGAMYPSLIVYLDRDPDYNNECGYSNTVHCFIERILSVKYKLLYGRRFSQYLYCIPAPLGFNNHHFIESGIYNWDLTTTYYPDKGMFVIHNKNEDVWANLSEKTNGWNIGNISTLRWVDF</sequence>
<dbReference type="Gene3D" id="3.90.550.10">
    <property type="entry name" value="Spore Coat Polysaccharide Biosynthesis Protein SpsA, Chain A"/>
    <property type="match status" value="1"/>
</dbReference>
<keyword evidence="3" id="KW-0808">Transferase</keyword>
<gene>
    <name evidence="5" type="ORF">BYL167_LOCUS26243</name>
    <name evidence="4" type="ORF">CJN711_LOCUS13021</name>
</gene>
<comment type="similarity">
    <text evidence="1">Belongs to the glycosyltransferase 34 family.</text>
</comment>
<evidence type="ECO:0000256" key="3">
    <source>
        <dbReference type="ARBA" id="ARBA00022679"/>
    </source>
</evidence>